<feature type="binding site" evidence="5">
    <location>
        <position position="190"/>
    </location>
    <ligand>
        <name>substrate</name>
    </ligand>
</feature>
<feature type="active site" description="Nucleophile" evidence="5">
    <location>
        <position position="267"/>
    </location>
</feature>
<keyword evidence="5" id="KW-0862">Zinc</keyword>
<comment type="caution">
    <text evidence="5">Lacks conserved residue(s) required for the propagation of feature annotation.</text>
</comment>
<dbReference type="GO" id="GO:0016757">
    <property type="term" value="F:glycosyltransferase activity"/>
    <property type="evidence" value="ECO:0007669"/>
    <property type="project" value="UniProtKB-KW"/>
</dbReference>
<feature type="binding site" evidence="5">
    <location>
        <position position="307"/>
    </location>
    <ligand>
        <name>Zn(2+)</name>
        <dbReference type="ChEBI" id="CHEBI:29105"/>
    </ligand>
</feature>
<evidence type="ECO:0000256" key="4">
    <source>
        <dbReference type="ARBA" id="ARBA00022785"/>
    </source>
</evidence>
<dbReference type="Gene3D" id="3.20.20.105">
    <property type="entry name" value="Queuine tRNA-ribosyltransferase-like"/>
    <property type="match status" value="1"/>
</dbReference>
<feature type="binding site" evidence="5">
    <location>
        <position position="310"/>
    </location>
    <ligand>
        <name>Zn(2+)</name>
        <dbReference type="ChEBI" id="CHEBI:29105"/>
    </ligand>
</feature>
<feature type="binding site" evidence="5">
    <location>
        <position position="147"/>
    </location>
    <ligand>
        <name>substrate</name>
    </ligand>
</feature>
<keyword evidence="2 5" id="KW-0808">Transferase</keyword>
<evidence type="ECO:0000259" key="6">
    <source>
        <dbReference type="Pfam" id="PF01702"/>
    </source>
</evidence>
<comment type="function">
    <text evidence="5">Catalyzes the base-exchange of a guanine (G) residue with the queuine precursor 7-aminomethyl-7-deazaguanine (PreQ1) at position 34 (anticodon wobble position) in tRNAs with GU(N) anticodons (tRNA-Asp, -Asn, -His and -Tyr). Catalysis occurs through a double-displacement mechanism. The nucleophile active site attacks the C1' of nucleotide 34 to detach the guanine base from the RNA, forming a covalent enzyme-RNA intermediate. The proton acceptor active site deprotonates the incoming PreQ1, allowing a nucleophilic attack on the C1' of the ribose to form the product. After dissociation, two additional enzymatic reactions on the tRNA convert PreQ1 to queuine (Q), resulting in the hypermodified nucleoside queuosine (7-(((4,5-cis-dihydroxy-2-cyclopenten-1-yl)amino)methyl)-7-deazaguanosine).</text>
</comment>
<dbReference type="InterPro" id="IPR036511">
    <property type="entry name" value="TGT-like_sf"/>
</dbReference>
<dbReference type="InterPro" id="IPR050076">
    <property type="entry name" value="ArchSynthase1/Queuine_TRR"/>
</dbReference>
<comment type="subunit">
    <text evidence="5">Homodimer. Within each dimer, one monomer is responsible for RNA recognition and catalysis, while the other monomer binds to the replacement base PreQ1.</text>
</comment>
<dbReference type="RefSeq" id="WP_307389583.1">
    <property type="nucleotide sequence ID" value="NZ_BAAADK010000009.1"/>
</dbReference>
<keyword evidence="5" id="KW-0479">Metal-binding</keyword>
<keyword evidence="1 5" id="KW-0328">Glycosyltransferase</keyword>
<keyword evidence="8" id="KW-1185">Reference proteome</keyword>
<protein>
    <recommendedName>
        <fullName evidence="5">Queuine tRNA-ribosyltransferase</fullName>
        <ecNumber evidence="5">2.4.2.29</ecNumber>
    </recommendedName>
    <alternativeName>
        <fullName evidence="5">Guanine insertion enzyme</fullName>
    </alternativeName>
    <alternativeName>
        <fullName evidence="5">tRNA-guanine transglycosylase</fullName>
    </alternativeName>
</protein>
<name>A0ABT9VUE5_9BACI</name>
<keyword evidence="4 5" id="KW-0671">Queuosine biosynthesis</keyword>
<dbReference type="PANTHER" id="PTHR46499">
    <property type="entry name" value="QUEUINE TRNA-RIBOSYLTRANSFERASE"/>
    <property type="match status" value="1"/>
</dbReference>
<sequence>MAVTYELIKTCKQTGARLGKIHTPHGEIETPIFMPVGTLATVKTMSPEELKKMEAQIILSNTYHLYLRPGHEIVKRAGGLHSFMNWDRPILTDSGGFQVFSLSNLRRIEEEGVHFRNHLNGSKLFISPEIATEIQNALGADIIMAFDECAPYPADREYVKQSLERTTRWAERCLEAHTRKKDQALFGIIQGGMYPDLRKQSVDEITSLDFPGYAIGGLSVGEPKDLMNEMLEATTPFLPAQKPRYLMGVGSPDALLDGVIRGVDMFDCVLPSRIARNGTTMTSSGRLVVRNAKFAEDFGPLDPKCDCYTCTNYSRAYIRHLIKCDETFGFRLTTYHNLYFLLKLMENIRDAIRQDSLLDFRNQFFEEYGLNKPNARPF</sequence>
<comment type="cofactor">
    <cofactor evidence="5">
        <name>Zn(2+)</name>
        <dbReference type="ChEBI" id="CHEBI:29105"/>
    </cofactor>
    <text evidence="5">Binds 1 zinc ion per subunit.</text>
</comment>
<evidence type="ECO:0000313" key="8">
    <source>
        <dbReference type="Proteomes" id="UP001235840"/>
    </source>
</evidence>
<accession>A0ABT9VUE5</accession>
<dbReference type="EMBL" id="JAUSTY010000001">
    <property type="protein sequence ID" value="MDQ0164250.1"/>
    <property type="molecule type" value="Genomic_DNA"/>
</dbReference>
<evidence type="ECO:0000256" key="5">
    <source>
        <dbReference type="HAMAP-Rule" id="MF_00168"/>
    </source>
</evidence>
<reference evidence="7 8" key="1">
    <citation type="submission" date="2023-07" db="EMBL/GenBank/DDBJ databases">
        <title>Genomic Encyclopedia of Type Strains, Phase IV (KMG-IV): sequencing the most valuable type-strain genomes for metagenomic binning, comparative biology and taxonomic classification.</title>
        <authorList>
            <person name="Goeker M."/>
        </authorList>
    </citation>
    <scope>NUCLEOTIDE SEQUENCE [LARGE SCALE GENOMIC DNA]</scope>
    <source>
        <strain evidence="7 8">DSM 12751</strain>
    </source>
</reference>
<dbReference type="Pfam" id="PF01702">
    <property type="entry name" value="TGT"/>
    <property type="match status" value="1"/>
</dbReference>
<evidence type="ECO:0000256" key="3">
    <source>
        <dbReference type="ARBA" id="ARBA00022694"/>
    </source>
</evidence>
<dbReference type="EC" id="2.4.2.29" evidence="5"/>
<feature type="binding site" evidence="5">
    <location>
        <position position="336"/>
    </location>
    <ligand>
        <name>Zn(2+)</name>
        <dbReference type="ChEBI" id="CHEBI:29105"/>
    </ligand>
</feature>
<dbReference type="NCBIfam" id="TIGR00430">
    <property type="entry name" value="Q_tRNA_tgt"/>
    <property type="match status" value="1"/>
</dbReference>
<feature type="active site" description="Proton acceptor" evidence="5">
    <location>
        <position position="93"/>
    </location>
</feature>
<feature type="domain" description="tRNA-guanine(15) transglycosylase-like" evidence="6">
    <location>
        <begin position="14"/>
        <end position="368"/>
    </location>
</feature>
<evidence type="ECO:0000256" key="1">
    <source>
        <dbReference type="ARBA" id="ARBA00022676"/>
    </source>
</evidence>
<feature type="binding site" evidence="5">
    <location>
        <position position="305"/>
    </location>
    <ligand>
        <name>Zn(2+)</name>
        <dbReference type="ChEBI" id="CHEBI:29105"/>
    </ligand>
</feature>
<dbReference type="HAMAP" id="MF_00168">
    <property type="entry name" value="Q_tRNA_Tgt"/>
    <property type="match status" value="1"/>
</dbReference>
<comment type="pathway">
    <text evidence="5">tRNA modification; tRNA-queuosine biosynthesis.</text>
</comment>
<dbReference type="PANTHER" id="PTHR46499:SF1">
    <property type="entry name" value="QUEUINE TRNA-RIBOSYLTRANSFERASE"/>
    <property type="match status" value="1"/>
</dbReference>
<proteinExistence type="inferred from homology"/>
<organism evidence="7 8">
    <name type="scientific">Caldalkalibacillus horti</name>
    <dbReference type="NCBI Taxonomy" id="77523"/>
    <lineage>
        <taxon>Bacteria</taxon>
        <taxon>Bacillati</taxon>
        <taxon>Bacillota</taxon>
        <taxon>Bacilli</taxon>
        <taxon>Bacillales</taxon>
        <taxon>Bacillaceae</taxon>
        <taxon>Caldalkalibacillus</taxon>
    </lineage>
</organism>
<keyword evidence="3 5" id="KW-0819">tRNA processing</keyword>
<feature type="binding site" evidence="5">
    <location>
        <position position="217"/>
    </location>
    <ligand>
        <name>substrate</name>
    </ligand>
</feature>
<feature type="region of interest" description="RNA binding" evidence="5">
    <location>
        <begin position="248"/>
        <end position="254"/>
    </location>
</feature>
<dbReference type="InterPro" id="IPR002616">
    <property type="entry name" value="tRNA_ribo_trans-like"/>
</dbReference>
<dbReference type="Proteomes" id="UP001235840">
    <property type="component" value="Unassembled WGS sequence"/>
</dbReference>
<comment type="similarity">
    <text evidence="5">Belongs to the queuine tRNA-ribosyltransferase family.</text>
</comment>
<comment type="catalytic activity">
    <reaction evidence="5">
        <text>7-aminomethyl-7-carbaguanine + guanosine(34) in tRNA = 7-aminomethyl-7-carbaguanosine(34) in tRNA + guanine</text>
        <dbReference type="Rhea" id="RHEA:24104"/>
        <dbReference type="Rhea" id="RHEA-COMP:10341"/>
        <dbReference type="Rhea" id="RHEA-COMP:10342"/>
        <dbReference type="ChEBI" id="CHEBI:16235"/>
        <dbReference type="ChEBI" id="CHEBI:58703"/>
        <dbReference type="ChEBI" id="CHEBI:74269"/>
        <dbReference type="ChEBI" id="CHEBI:82833"/>
        <dbReference type="EC" id="2.4.2.29"/>
    </reaction>
</comment>
<gene>
    <name evidence="5" type="primary">tgt</name>
    <name evidence="7" type="ORF">J2S11_000149</name>
</gene>
<feature type="binding site" evidence="5">
    <location>
        <begin position="93"/>
        <end position="97"/>
    </location>
    <ligand>
        <name>substrate</name>
    </ligand>
</feature>
<comment type="caution">
    <text evidence="7">The sequence shown here is derived from an EMBL/GenBank/DDBJ whole genome shotgun (WGS) entry which is preliminary data.</text>
</comment>
<evidence type="ECO:0000313" key="7">
    <source>
        <dbReference type="EMBL" id="MDQ0164250.1"/>
    </source>
</evidence>
<dbReference type="NCBIfam" id="TIGR00449">
    <property type="entry name" value="tgt_general"/>
    <property type="match status" value="1"/>
</dbReference>
<dbReference type="InterPro" id="IPR004803">
    <property type="entry name" value="TGT"/>
</dbReference>
<dbReference type="SUPFAM" id="SSF51713">
    <property type="entry name" value="tRNA-guanine transglycosylase"/>
    <property type="match status" value="1"/>
</dbReference>
<evidence type="ECO:0000256" key="2">
    <source>
        <dbReference type="ARBA" id="ARBA00022679"/>
    </source>
</evidence>